<dbReference type="GO" id="GO:0000156">
    <property type="term" value="F:phosphorelay response regulator activity"/>
    <property type="evidence" value="ECO:0007669"/>
    <property type="project" value="TreeGrafter"/>
</dbReference>
<dbReference type="InterPro" id="IPR001867">
    <property type="entry name" value="OmpR/PhoB-type_DNA-bd"/>
</dbReference>
<evidence type="ECO:0000313" key="7">
    <source>
        <dbReference type="Proteomes" id="UP000581769"/>
    </source>
</evidence>
<dbReference type="SUPFAM" id="SSF52172">
    <property type="entry name" value="CheY-like"/>
    <property type="match status" value="1"/>
</dbReference>
<sequence>MRLWIIGRTAKEEGGRMRVLVVEDETFLAEALQSGLRREGMAVDLAGDGATALDCVAVNEYDVVVLDRDLPVVHGDDVCRHVAASRTDCRILMLTASGRLADKVEGLHLGSDDYLVKPFDFPELVARLRALHRRATPAHPPVLTYADLRLDPARREVHRGARPLRLARKEFAVLELLLRADGAVLSAEHLLEKAWDVHADPFTNAVRITVSTLRRKLGDPPILRTATGVGYYLDAGS</sequence>
<dbReference type="PANTHER" id="PTHR48111:SF36">
    <property type="entry name" value="TRANSCRIPTIONAL REGULATORY PROTEIN CUTR"/>
    <property type="match status" value="1"/>
</dbReference>
<feature type="DNA-binding region" description="OmpR/PhoB-type" evidence="3">
    <location>
        <begin position="140"/>
        <end position="235"/>
    </location>
</feature>
<organism evidence="6 7">
    <name type="scientific">Amycolatopsis jiangsuensis</name>
    <dbReference type="NCBI Taxonomy" id="1181879"/>
    <lineage>
        <taxon>Bacteria</taxon>
        <taxon>Bacillati</taxon>
        <taxon>Actinomycetota</taxon>
        <taxon>Actinomycetes</taxon>
        <taxon>Pseudonocardiales</taxon>
        <taxon>Pseudonocardiaceae</taxon>
        <taxon>Amycolatopsis</taxon>
    </lineage>
</organism>
<dbReference type="PANTHER" id="PTHR48111">
    <property type="entry name" value="REGULATOR OF RPOS"/>
    <property type="match status" value="1"/>
</dbReference>
<dbReference type="InterPro" id="IPR001789">
    <property type="entry name" value="Sig_transdc_resp-reg_receiver"/>
</dbReference>
<dbReference type="InterPro" id="IPR036388">
    <property type="entry name" value="WH-like_DNA-bd_sf"/>
</dbReference>
<dbReference type="AlphaFoldDB" id="A0A840J047"/>
<dbReference type="PROSITE" id="PS51755">
    <property type="entry name" value="OMPR_PHOB"/>
    <property type="match status" value="1"/>
</dbReference>
<feature type="domain" description="OmpR/PhoB-type" evidence="5">
    <location>
        <begin position="140"/>
        <end position="235"/>
    </location>
</feature>
<evidence type="ECO:0000256" key="3">
    <source>
        <dbReference type="PROSITE-ProRule" id="PRU01091"/>
    </source>
</evidence>
<gene>
    <name evidence="6" type="ORF">BJY18_004307</name>
</gene>
<dbReference type="SMART" id="SM00448">
    <property type="entry name" value="REC"/>
    <property type="match status" value="1"/>
</dbReference>
<dbReference type="EMBL" id="JACHMG010000001">
    <property type="protein sequence ID" value="MBB4686822.1"/>
    <property type="molecule type" value="Genomic_DNA"/>
</dbReference>
<dbReference type="PROSITE" id="PS50110">
    <property type="entry name" value="RESPONSE_REGULATORY"/>
    <property type="match status" value="1"/>
</dbReference>
<name>A0A840J047_9PSEU</name>
<dbReference type="Pfam" id="PF00072">
    <property type="entry name" value="Response_reg"/>
    <property type="match status" value="1"/>
</dbReference>
<feature type="modified residue" description="4-aspartylphosphate" evidence="2">
    <location>
        <position position="67"/>
    </location>
</feature>
<keyword evidence="1 3" id="KW-0238">DNA-binding</keyword>
<proteinExistence type="predicted"/>
<accession>A0A840J047</accession>
<dbReference type="GO" id="GO:0000976">
    <property type="term" value="F:transcription cis-regulatory region binding"/>
    <property type="evidence" value="ECO:0007669"/>
    <property type="project" value="TreeGrafter"/>
</dbReference>
<dbReference type="Proteomes" id="UP000581769">
    <property type="component" value="Unassembled WGS sequence"/>
</dbReference>
<dbReference type="InterPro" id="IPR039420">
    <property type="entry name" value="WalR-like"/>
</dbReference>
<dbReference type="GO" id="GO:0006355">
    <property type="term" value="P:regulation of DNA-templated transcription"/>
    <property type="evidence" value="ECO:0007669"/>
    <property type="project" value="InterPro"/>
</dbReference>
<keyword evidence="7" id="KW-1185">Reference proteome</keyword>
<reference evidence="6 7" key="1">
    <citation type="submission" date="2020-08" db="EMBL/GenBank/DDBJ databases">
        <title>Sequencing the genomes of 1000 actinobacteria strains.</title>
        <authorList>
            <person name="Klenk H.-P."/>
        </authorList>
    </citation>
    <scope>NUCLEOTIDE SEQUENCE [LARGE SCALE GENOMIC DNA]</scope>
    <source>
        <strain evidence="6 7">DSM 45859</strain>
    </source>
</reference>
<dbReference type="Gene3D" id="3.40.50.2300">
    <property type="match status" value="1"/>
</dbReference>
<feature type="domain" description="Response regulatory" evidence="4">
    <location>
        <begin position="18"/>
        <end position="132"/>
    </location>
</feature>
<protein>
    <submittedName>
        <fullName evidence="6">DNA-binding response OmpR family regulator</fullName>
    </submittedName>
</protein>
<evidence type="ECO:0000313" key="6">
    <source>
        <dbReference type="EMBL" id="MBB4686822.1"/>
    </source>
</evidence>
<keyword evidence="2" id="KW-0597">Phosphoprotein</keyword>
<dbReference type="SMART" id="SM00862">
    <property type="entry name" value="Trans_reg_C"/>
    <property type="match status" value="1"/>
</dbReference>
<comment type="caution">
    <text evidence="6">The sequence shown here is derived from an EMBL/GenBank/DDBJ whole genome shotgun (WGS) entry which is preliminary data.</text>
</comment>
<dbReference type="Pfam" id="PF00486">
    <property type="entry name" value="Trans_reg_C"/>
    <property type="match status" value="1"/>
</dbReference>
<dbReference type="Gene3D" id="1.10.10.10">
    <property type="entry name" value="Winged helix-like DNA-binding domain superfamily/Winged helix DNA-binding domain"/>
    <property type="match status" value="1"/>
</dbReference>
<dbReference type="GO" id="GO:0032993">
    <property type="term" value="C:protein-DNA complex"/>
    <property type="evidence" value="ECO:0007669"/>
    <property type="project" value="TreeGrafter"/>
</dbReference>
<dbReference type="GO" id="GO:0005829">
    <property type="term" value="C:cytosol"/>
    <property type="evidence" value="ECO:0007669"/>
    <property type="project" value="TreeGrafter"/>
</dbReference>
<dbReference type="InterPro" id="IPR011006">
    <property type="entry name" value="CheY-like_superfamily"/>
</dbReference>
<dbReference type="Gene3D" id="6.10.250.690">
    <property type="match status" value="1"/>
</dbReference>
<evidence type="ECO:0000256" key="1">
    <source>
        <dbReference type="ARBA" id="ARBA00023125"/>
    </source>
</evidence>
<dbReference type="CDD" id="cd00383">
    <property type="entry name" value="trans_reg_C"/>
    <property type="match status" value="1"/>
</dbReference>
<evidence type="ECO:0000256" key="2">
    <source>
        <dbReference type="PROSITE-ProRule" id="PRU00169"/>
    </source>
</evidence>
<evidence type="ECO:0000259" key="4">
    <source>
        <dbReference type="PROSITE" id="PS50110"/>
    </source>
</evidence>
<evidence type="ECO:0000259" key="5">
    <source>
        <dbReference type="PROSITE" id="PS51755"/>
    </source>
</evidence>